<reference evidence="2" key="1">
    <citation type="submission" date="2021-01" db="EMBL/GenBank/DDBJ databases">
        <title>Whole genome shotgun sequence of Virgisporangium aurantiacum NBRC 16421.</title>
        <authorList>
            <person name="Komaki H."/>
            <person name="Tamura T."/>
        </authorList>
    </citation>
    <scope>NUCLEOTIDE SEQUENCE</scope>
    <source>
        <strain evidence="2">NBRC 16421</strain>
    </source>
</reference>
<protein>
    <submittedName>
        <fullName evidence="2">Uncharacterized protein</fullName>
    </submittedName>
</protein>
<dbReference type="AlphaFoldDB" id="A0A8J3ZIG6"/>
<keyword evidence="1" id="KW-0472">Membrane</keyword>
<accession>A0A8J3ZIG6</accession>
<dbReference type="RefSeq" id="WP_204007554.1">
    <property type="nucleotide sequence ID" value="NZ_BOPG01000075.1"/>
</dbReference>
<evidence type="ECO:0000313" key="2">
    <source>
        <dbReference type="EMBL" id="GIJ62121.1"/>
    </source>
</evidence>
<name>A0A8J3ZIG6_9ACTN</name>
<proteinExistence type="predicted"/>
<evidence type="ECO:0000313" key="3">
    <source>
        <dbReference type="Proteomes" id="UP000612585"/>
    </source>
</evidence>
<sequence length="75" mass="8390">MTGTEQAWFQPYAFVVLTVAAFSVIACMAVARRWTCPHPSRDRQPTFDDRGIRDGYRCGRCGLPIPTIFHALSDG</sequence>
<evidence type="ECO:0000256" key="1">
    <source>
        <dbReference type="SAM" id="Phobius"/>
    </source>
</evidence>
<dbReference type="Proteomes" id="UP000612585">
    <property type="component" value="Unassembled WGS sequence"/>
</dbReference>
<keyword evidence="1" id="KW-0812">Transmembrane</keyword>
<keyword evidence="3" id="KW-1185">Reference proteome</keyword>
<feature type="transmembrane region" description="Helical" evidence="1">
    <location>
        <begin position="12"/>
        <end position="31"/>
    </location>
</feature>
<gene>
    <name evidence="2" type="ORF">Vau01_096370</name>
</gene>
<organism evidence="2 3">
    <name type="scientific">Virgisporangium aurantiacum</name>
    <dbReference type="NCBI Taxonomy" id="175570"/>
    <lineage>
        <taxon>Bacteria</taxon>
        <taxon>Bacillati</taxon>
        <taxon>Actinomycetota</taxon>
        <taxon>Actinomycetes</taxon>
        <taxon>Micromonosporales</taxon>
        <taxon>Micromonosporaceae</taxon>
        <taxon>Virgisporangium</taxon>
    </lineage>
</organism>
<keyword evidence="1" id="KW-1133">Transmembrane helix</keyword>
<comment type="caution">
    <text evidence="2">The sequence shown here is derived from an EMBL/GenBank/DDBJ whole genome shotgun (WGS) entry which is preliminary data.</text>
</comment>
<dbReference type="EMBL" id="BOPG01000075">
    <property type="protein sequence ID" value="GIJ62121.1"/>
    <property type="molecule type" value="Genomic_DNA"/>
</dbReference>